<dbReference type="EMBL" id="CP002881">
    <property type="protein sequence ID" value="AEJ07386.1"/>
    <property type="molecule type" value="Genomic_DNA"/>
</dbReference>
<dbReference type="Proteomes" id="UP000008932">
    <property type="component" value="Chromosome"/>
</dbReference>
<name>F8H6R2_STUS2</name>
<evidence type="ECO:0000313" key="3">
    <source>
        <dbReference type="Proteomes" id="UP000008932"/>
    </source>
</evidence>
<accession>F8H6R2</accession>
<feature type="chain" id="PRO_5030170361" description="DUF4124 domain-containing protein" evidence="1">
    <location>
        <begin position="32"/>
        <end position="93"/>
    </location>
</feature>
<dbReference type="AlphaFoldDB" id="F8H6R2"/>
<dbReference type="HOGENOM" id="CLU_176013_1_1_6"/>
<evidence type="ECO:0008006" key="4">
    <source>
        <dbReference type="Google" id="ProtNLM"/>
    </source>
</evidence>
<sequence>MNYSGAIVPPNTAMRTFLTAFCLLLSVAASAAPAPYYRWQSIVDGTVICRQTSPGEGWQRLDDQPFRDLNCSMPAARVDRPSGVPGFRPQPGR</sequence>
<reference evidence="3" key="3">
    <citation type="submission" date="2011-06" db="EMBL/GenBank/DDBJ databases">
        <title>Complete genome sequence of Pseudomonas stutzeri strain CGMCC 1.1803.</title>
        <authorList>
            <person name="Yan Y."/>
            <person name="Chen M."/>
            <person name="Lu W."/>
            <person name="Zhang W."/>
            <person name="Ping S."/>
            <person name="Lin M."/>
        </authorList>
    </citation>
    <scope>NUCLEOTIDE SEQUENCE [LARGE SCALE GENOMIC DNA]</scope>
    <source>
        <strain evidence="3">ATCC 17588 / DSM 5190 / CCUG 11256 / JCM 5965 / LMG 11199 / NCIMB 11358 / Stanier 221</strain>
    </source>
</reference>
<reference key="2">
    <citation type="submission" date="2011-06" db="EMBL/GenBank/DDBJ databases">
        <title>Complete Genome Sequence of Pseudomonas stutzeri Strain CGMCC 1.1803.</title>
        <authorList>
            <person name="Yan Y."/>
            <person name="Chen M."/>
            <person name="Lu W."/>
            <person name="Zhang W."/>
            <person name="Ping S."/>
            <person name="Lin M."/>
        </authorList>
    </citation>
    <scope>NUCLEOTIDE SEQUENCE</scope>
    <source>
        <strain>ATCC 17588</strain>
    </source>
</reference>
<protein>
    <recommendedName>
        <fullName evidence="4">DUF4124 domain-containing protein</fullName>
    </recommendedName>
</protein>
<gene>
    <name evidence="2" type="ordered locus">PSTAB_4105</name>
</gene>
<organism evidence="2 3">
    <name type="scientific">Stutzerimonas stutzeri (strain ATCC 17588 / DSM 5190 / CCUG 11256 / JCM 5965 / LMG 11199 / NBRC 14165 / NCIMB 11358 / Stanier 221)</name>
    <name type="common">Pseudomonas stutzeri</name>
    <dbReference type="NCBI Taxonomy" id="96563"/>
    <lineage>
        <taxon>Bacteria</taxon>
        <taxon>Pseudomonadati</taxon>
        <taxon>Pseudomonadota</taxon>
        <taxon>Gammaproteobacteria</taxon>
        <taxon>Pseudomonadales</taxon>
        <taxon>Pseudomonadaceae</taxon>
        <taxon>Stutzerimonas</taxon>
    </lineage>
</organism>
<proteinExistence type="predicted"/>
<evidence type="ECO:0000313" key="2">
    <source>
        <dbReference type="EMBL" id="AEJ07386.1"/>
    </source>
</evidence>
<keyword evidence="1" id="KW-0732">Signal</keyword>
<reference evidence="2 3" key="1">
    <citation type="journal article" date="2011" name="J. Bacteriol.">
        <title>Complete Genome Sequence of the Type Strain Pseudomonas stutzeri CGMCC 1.1803.</title>
        <authorList>
            <person name="Chen M."/>
            <person name="Yan Y."/>
            <person name="Zhang W."/>
            <person name="Lu W."/>
            <person name="Wang J."/>
            <person name="Ping S."/>
            <person name="Lin M."/>
        </authorList>
    </citation>
    <scope>NUCLEOTIDE SEQUENCE [LARGE SCALE GENOMIC DNA]</scope>
    <source>
        <strain evidence="3">ATCC 17588 / DSM 5190 / CCUG 11256 / JCM 5965 / LMG 11199 / NCIMB 11358 / Stanier 221</strain>
    </source>
</reference>
<feature type="signal peptide" evidence="1">
    <location>
        <begin position="1"/>
        <end position="31"/>
    </location>
</feature>
<evidence type="ECO:0000256" key="1">
    <source>
        <dbReference type="SAM" id="SignalP"/>
    </source>
</evidence>
<dbReference type="KEGG" id="psz:PSTAB_4105"/>